<gene>
    <name evidence="2" type="ORF">SAMN05444003_0545</name>
</gene>
<dbReference type="RefSeq" id="WP_072899086.1">
    <property type="nucleotide sequence ID" value="NZ_FQXB01000001.1"/>
</dbReference>
<dbReference type="OrthoDB" id="7876148at2"/>
<evidence type="ECO:0000313" key="3">
    <source>
        <dbReference type="Proteomes" id="UP000184074"/>
    </source>
</evidence>
<organism evidence="2 3">
    <name type="scientific">Cognatiyoonia sediminum</name>
    <dbReference type="NCBI Taxonomy" id="1508389"/>
    <lineage>
        <taxon>Bacteria</taxon>
        <taxon>Pseudomonadati</taxon>
        <taxon>Pseudomonadota</taxon>
        <taxon>Alphaproteobacteria</taxon>
        <taxon>Rhodobacterales</taxon>
        <taxon>Paracoccaceae</taxon>
        <taxon>Cognatiyoonia</taxon>
    </lineage>
</organism>
<sequence length="79" mass="8360">MSFIDDMGMALADEALAEAAASGDEKLVDRIATMLGASSQSLEEAYLTGIRVRRAEARAKEMIDESRKKRSADAAPAAG</sequence>
<dbReference type="STRING" id="1508389.SAMN05444003_0545"/>
<protein>
    <submittedName>
        <fullName evidence="2">Uncharacterized protein</fullName>
    </submittedName>
</protein>
<dbReference type="AlphaFoldDB" id="A0A1M5LYE1"/>
<feature type="region of interest" description="Disordered" evidence="1">
    <location>
        <begin position="60"/>
        <end position="79"/>
    </location>
</feature>
<evidence type="ECO:0000313" key="2">
    <source>
        <dbReference type="EMBL" id="SHG70038.1"/>
    </source>
</evidence>
<dbReference type="EMBL" id="FQXB01000001">
    <property type="protein sequence ID" value="SHG70038.1"/>
    <property type="molecule type" value="Genomic_DNA"/>
</dbReference>
<evidence type="ECO:0000256" key="1">
    <source>
        <dbReference type="SAM" id="MobiDB-lite"/>
    </source>
</evidence>
<reference evidence="2 3" key="1">
    <citation type="submission" date="2016-11" db="EMBL/GenBank/DDBJ databases">
        <authorList>
            <person name="Jaros S."/>
            <person name="Januszkiewicz K."/>
            <person name="Wedrychowicz H."/>
        </authorList>
    </citation>
    <scope>NUCLEOTIDE SEQUENCE [LARGE SCALE GENOMIC DNA]</scope>
    <source>
        <strain evidence="2 3">DSM 28715</strain>
    </source>
</reference>
<name>A0A1M5LYE1_9RHOB</name>
<keyword evidence="3" id="KW-1185">Reference proteome</keyword>
<accession>A0A1M5LYE1</accession>
<proteinExistence type="predicted"/>
<dbReference type="Proteomes" id="UP000184074">
    <property type="component" value="Unassembled WGS sequence"/>
</dbReference>